<dbReference type="RefSeq" id="WP_264320082.1">
    <property type="nucleotide sequence ID" value="NZ_JADEXN010000035.1"/>
</dbReference>
<dbReference type="Proteomes" id="UP000621799">
    <property type="component" value="Unassembled WGS sequence"/>
</dbReference>
<feature type="region of interest" description="Disordered" evidence="1">
    <location>
        <begin position="40"/>
        <end position="76"/>
    </location>
</feature>
<dbReference type="EMBL" id="JADEXN010000035">
    <property type="protein sequence ID" value="MBE9039821.1"/>
    <property type="molecule type" value="Genomic_DNA"/>
</dbReference>
<protein>
    <submittedName>
        <fullName evidence="2">DUF3134 domain-containing protein</fullName>
    </submittedName>
</protein>
<organism evidence="2 3">
    <name type="scientific">Zarconia navalis LEGE 11467</name>
    <dbReference type="NCBI Taxonomy" id="1828826"/>
    <lineage>
        <taxon>Bacteria</taxon>
        <taxon>Bacillati</taxon>
        <taxon>Cyanobacteriota</taxon>
        <taxon>Cyanophyceae</taxon>
        <taxon>Oscillatoriophycideae</taxon>
        <taxon>Oscillatoriales</taxon>
        <taxon>Oscillatoriales incertae sedis</taxon>
        <taxon>Zarconia</taxon>
        <taxon>Zarconia navalis</taxon>
    </lineage>
</organism>
<dbReference type="AlphaFoldDB" id="A0A928Z8G3"/>
<reference evidence="2" key="1">
    <citation type="submission" date="2020-10" db="EMBL/GenBank/DDBJ databases">
        <authorList>
            <person name="Castelo-Branco R."/>
            <person name="Eusebio N."/>
            <person name="Adriana R."/>
            <person name="Vieira A."/>
            <person name="Brugerolle De Fraissinette N."/>
            <person name="Rezende De Castro R."/>
            <person name="Schneider M.P."/>
            <person name="Vasconcelos V."/>
            <person name="Leao P.N."/>
        </authorList>
    </citation>
    <scope>NUCLEOTIDE SEQUENCE</scope>
    <source>
        <strain evidence="2">LEGE 11467</strain>
    </source>
</reference>
<feature type="compositionally biased region" description="Acidic residues" evidence="1">
    <location>
        <begin position="54"/>
        <end position="76"/>
    </location>
</feature>
<dbReference type="InterPro" id="IPR021481">
    <property type="entry name" value="DUF3134"/>
</dbReference>
<dbReference type="Pfam" id="PF11332">
    <property type="entry name" value="DUF3134"/>
    <property type="match status" value="1"/>
</dbReference>
<evidence type="ECO:0000256" key="1">
    <source>
        <dbReference type="SAM" id="MobiDB-lite"/>
    </source>
</evidence>
<name>A0A928Z8G3_9CYAN</name>
<sequence>MSQLNNPSLKQLPRHEAAEVIPLNQETSILDWLQATGRLIPRDEDEQASSQQDEGLDGLIVEDDVSFEEEEDDDDA</sequence>
<keyword evidence="3" id="KW-1185">Reference proteome</keyword>
<accession>A0A928Z8G3</accession>
<evidence type="ECO:0000313" key="3">
    <source>
        <dbReference type="Proteomes" id="UP000621799"/>
    </source>
</evidence>
<comment type="caution">
    <text evidence="2">The sequence shown here is derived from an EMBL/GenBank/DDBJ whole genome shotgun (WGS) entry which is preliminary data.</text>
</comment>
<proteinExistence type="predicted"/>
<evidence type="ECO:0000313" key="2">
    <source>
        <dbReference type="EMBL" id="MBE9039821.1"/>
    </source>
</evidence>
<gene>
    <name evidence="2" type="ORF">IQ235_03315</name>
</gene>